<name>A0A0C4EL93_PUCT1</name>
<dbReference type="GO" id="GO:0004568">
    <property type="term" value="F:chitinase activity"/>
    <property type="evidence" value="ECO:0007669"/>
    <property type="project" value="TreeGrafter"/>
</dbReference>
<reference evidence="4" key="2">
    <citation type="submission" date="2016-05" db="EMBL/GenBank/DDBJ databases">
        <title>Comparative analysis highlights variable genome content of wheat rusts and divergence of the mating loci.</title>
        <authorList>
            <person name="Cuomo C.A."/>
            <person name="Bakkeren G."/>
            <person name="Szabo L."/>
            <person name="Khalil H."/>
            <person name="Joly D."/>
            <person name="Goldberg J."/>
            <person name="Young S."/>
            <person name="Zeng Q."/>
            <person name="Fellers J."/>
        </authorList>
    </citation>
    <scope>NUCLEOTIDE SEQUENCE [LARGE SCALE GENOMIC DNA]</scope>
    <source>
        <strain evidence="4">1-1 BBBD Race 1</strain>
    </source>
</reference>
<feature type="region of interest" description="Disordered" evidence="1">
    <location>
        <begin position="72"/>
        <end position="93"/>
    </location>
</feature>
<dbReference type="PANTHER" id="PTHR11177:SF317">
    <property type="entry name" value="CHITINASE 12-RELATED"/>
    <property type="match status" value="1"/>
</dbReference>
<dbReference type="PANTHER" id="PTHR11177">
    <property type="entry name" value="CHITINASE"/>
    <property type="match status" value="1"/>
</dbReference>
<keyword evidence="6" id="KW-1185">Reference proteome</keyword>
<protein>
    <submittedName>
        <fullName evidence="5">Chitinase</fullName>
    </submittedName>
</protein>
<feature type="signal peptide" evidence="2">
    <location>
        <begin position="1"/>
        <end position="19"/>
    </location>
</feature>
<dbReference type="AlphaFoldDB" id="A0A0C4EL93"/>
<evidence type="ECO:0000256" key="2">
    <source>
        <dbReference type="SAM" id="SignalP"/>
    </source>
</evidence>
<sequence length="478" mass="51714">MVPQFLKLFLLSLPALVASQAPSTHVSVSFSTSSSSSEAHSDSAQVKFSTDIANNTTVIANNTTTIANNTTMIPEVGGGNSTHNTTSSSKSAGGRKLAGYYPVYNSDGQPLSELRYDLYDEIIFFVATTNDNFTLGTYPLGQNEWDSLAFEFVKNCKNNSVTPTYAVGGWGGSRYFSALAATAENRTAFADSTISFAKKYGFEGIDFDWEYASIQGIGCNIVNDADVQNQQLLFKEVKSKWPEGKLSTAQSIAGIRDANYQKLPASNVTLMAQVVDEVRIMAYDVHGSFTKTTGPNAPIKAACADPENQLSVETAIEIYLKQGFKPEQLTLGIPGYAKSWTLAKPELTPRVVGNYTSYHYQNYTGIPAGGRYDDQPGLDVCGQRTGHGGSWLVNELVYAGFLSEDETSGGKGYKRYYDDCSGEPFLASETTLITYDDTASTVAKVAYANSKNLGGVFFFDTMGPRDKTLEAAKTALLN</sequence>
<evidence type="ECO:0000259" key="3">
    <source>
        <dbReference type="PROSITE" id="PS51910"/>
    </source>
</evidence>
<dbReference type="Gene3D" id="3.20.20.80">
    <property type="entry name" value="Glycosidases"/>
    <property type="match status" value="1"/>
</dbReference>
<organism evidence="4">
    <name type="scientific">Puccinia triticina (isolate 1-1 / race 1 (BBBD))</name>
    <name type="common">Brown leaf rust fungus</name>
    <dbReference type="NCBI Taxonomy" id="630390"/>
    <lineage>
        <taxon>Eukaryota</taxon>
        <taxon>Fungi</taxon>
        <taxon>Dikarya</taxon>
        <taxon>Basidiomycota</taxon>
        <taxon>Pucciniomycotina</taxon>
        <taxon>Pucciniomycetes</taxon>
        <taxon>Pucciniales</taxon>
        <taxon>Pucciniaceae</taxon>
        <taxon>Puccinia</taxon>
    </lineage>
</organism>
<dbReference type="STRING" id="630390.A0A0C4EL93"/>
<feature type="domain" description="GH18" evidence="3">
    <location>
        <begin position="95"/>
        <end position="478"/>
    </location>
</feature>
<dbReference type="SMART" id="SM00636">
    <property type="entry name" value="Glyco_18"/>
    <property type="match status" value="1"/>
</dbReference>
<dbReference type="PROSITE" id="PS51910">
    <property type="entry name" value="GH18_2"/>
    <property type="match status" value="1"/>
</dbReference>
<dbReference type="VEuPathDB" id="FungiDB:PTTG_01527"/>
<evidence type="ECO:0000313" key="6">
    <source>
        <dbReference type="Proteomes" id="UP000005240"/>
    </source>
</evidence>
<dbReference type="InterPro" id="IPR050314">
    <property type="entry name" value="Glycosyl_Hydrlase_18"/>
</dbReference>
<dbReference type="GO" id="GO:0005975">
    <property type="term" value="P:carbohydrate metabolic process"/>
    <property type="evidence" value="ECO:0007669"/>
    <property type="project" value="InterPro"/>
</dbReference>
<proteinExistence type="predicted"/>
<dbReference type="InterPro" id="IPR011583">
    <property type="entry name" value="Chitinase_II/V-like_cat"/>
</dbReference>
<evidence type="ECO:0000313" key="4">
    <source>
        <dbReference type="EMBL" id="OAW00184.1"/>
    </source>
</evidence>
<evidence type="ECO:0000313" key="5">
    <source>
        <dbReference type="EnsemblFungi" id="PTTG_01527-t43_1-p1"/>
    </source>
</evidence>
<reference evidence="4" key="1">
    <citation type="submission" date="2009-11" db="EMBL/GenBank/DDBJ databases">
        <authorList>
            <consortium name="The Broad Institute Genome Sequencing Platform"/>
            <person name="Ward D."/>
            <person name="Feldgarden M."/>
            <person name="Earl A."/>
            <person name="Young S.K."/>
            <person name="Zeng Q."/>
            <person name="Koehrsen M."/>
            <person name="Alvarado L."/>
            <person name="Berlin A."/>
            <person name="Bochicchio J."/>
            <person name="Borenstein D."/>
            <person name="Chapman S.B."/>
            <person name="Chen Z."/>
            <person name="Engels R."/>
            <person name="Freedman E."/>
            <person name="Gellesch M."/>
            <person name="Goldberg J."/>
            <person name="Griggs A."/>
            <person name="Gujja S."/>
            <person name="Heilman E."/>
            <person name="Heiman D."/>
            <person name="Hepburn T."/>
            <person name="Howarth C."/>
            <person name="Jen D."/>
            <person name="Larson L."/>
            <person name="Lewis B."/>
            <person name="Mehta T."/>
            <person name="Park D."/>
            <person name="Pearson M."/>
            <person name="Roberts A."/>
            <person name="Saif S."/>
            <person name="Shea T."/>
            <person name="Shenoy N."/>
            <person name="Sisk P."/>
            <person name="Stolte C."/>
            <person name="Sykes S."/>
            <person name="Thomson T."/>
            <person name="Walk T."/>
            <person name="White J."/>
            <person name="Yandava C."/>
            <person name="Izard J."/>
            <person name="Baranova O.V."/>
            <person name="Blanton J.M."/>
            <person name="Tanner A.C."/>
            <person name="Dewhirst F.E."/>
            <person name="Haas B."/>
            <person name="Nusbaum C."/>
            <person name="Birren B."/>
        </authorList>
    </citation>
    <scope>NUCLEOTIDE SEQUENCE [LARGE SCALE GENOMIC DNA]</scope>
    <source>
        <strain evidence="4">1-1 BBBD Race 1</strain>
    </source>
</reference>
<feature type="compositionally biased region" description="Low complexity" evidence="1">
    <location>
        <begin position="81"/>
        <end position="91"/>
    </location>
</feature>
<reference evidence="5" key="4">
    <citation type="submission" date="2025-05" db="UniProtKB">
        <authorList>
            <consortium name="EnsemblFungi"/>
        </authorList>
    </citation>
    <scope>IDENTIFICATION</scope>
    <source>
        <strain evidence="5">isolate 1-1 / race 1 (BBBD)</strain>
    </source>
</reference>
<dbReference type="InterPro" id="IPR017853">
    <property type="entry name" value="GH"/>
</dbReference>
<accession>A0A0C4EL93</accession>
<dbReference type="SUPFAM" id="SSF51445">
    <property type="entry name" value="(Trans)glycosidases"/>
    <property type="match status" value="1"/>
</dbReference>
<dbReference type="Gene3D" id="3.10.50.10">
    <property type="match status" value="1"/>
</dbReference>
<dbReference type="Proteomes" id="UP000005240">
    <property type="component" value="Unassembled WGS sequence"/>
</dbReference>
<dbReference type="Pfam" id="PF00704">
    <property type="entry name" value="Glyco_hydro_18"/>
    <property type="match status" value="1"/>
</dbReference>
<keyword evidence="2" id="KW-0732">Signal</keyword>
<dbReference type="FunFam" id="3.10.50.10:FF:000011">
    <property type="entry name" value="Uncharacterized protein"/>
    <property type="match status" value="1"/>
</dbReference>
<dbReference type="InterPro" id="IPR029070">
    <property type="entry name" value="Chitinase_insertion_sf"/>
</dbReference>
<reference evidence="5 6" key="3">
    <citation type="journal article" date="2017" name="G3 (Bethesda)">
        <title>Comparative analysis highlights variable genome content of wheat rusts and divergence of the mating loci.</title>
        <authorList>
            <person name="Cuomo C.A."/>
            <person name="Bakkeren G."/>
            <person name="Khalil H.B."/>
            <person name="Panwar V."/>
            <person name="Joly D."/>
            <person name="Linning R."/>
            <person name="Sakthikumar S."/>
            <person name="Song X."/>
            <person name="Adiconis X."/>
            <person name="Fan L."/>
            <person name="Goldberg J.M."/>
            <person name="Levin J.Z."/>
            <person name="Young S."/>
            <person name="Zeng Q."/>
            <person name="Anikster Y."/>
            <person name="Bruce M."/>
            <person name="Wang M."/>
            <person name="Yin C."/>
            <person name="McCallum B."/>
            <person name="Szabo L.J."/>
            <person name="Hulbert S."/>
            <person name="Chen X."/>
            <person name="Fellers J.P."/>
        </authorList>
    </citation>
    <scope>NUCLEOTIDE SEQUENCE</scope>
    <source>
        <strain evidence="5">isolate 1-1 / race 1 (BBBD)</strain>
        <strain evidence="6">Isolate 1-1 / race 1 (BBBD)</strain>
    </source>
</reference>
<dbReference type="GO" id="GO:0006032">
    <property type="term" value="P:chitin catabolic process"/>
    <property type="evidence" value="ECO:0007669"/>
    <property type="project" value="TreeGrafter"/>
</dbReference>
<dbReference type="GO" id="GO:0008061">
    <property type="term" value="F:chitin binding"/>
    <property type="evidence" value="ECO:0007669"/>
    <property type="project" value="InterPro"/>
</dbReference>
<evidence type="ECO:0000256" key="1">
    <source>
        <dbReference type="SAM" id="MobiDB-lite"/>
    </source>
</evidence>
<dbReference type="InterPro" id="IPR001223">
    <property type="entry name" value="Glyco_hydro18_cat"/>
</dbReference>
<gene>
    <name evidence="4" type="ORF">PTTG_01527</name>
</gene>
<dbReference type="EMBL" id="ADAS02000001">
    <property type="protein sequence ID" value="OAW00184.1"/>
    <property type="molecule type" value="Genomic_DNA"/>
</dbReference>
<dbReference type="GO" id="GO:0005576">
    <property type="term" value="C:extracellular region"/>
    <property type="evidence" value="ECO:0007669"/>
    <property type="project" value="TreeGrafter"/>
</dbReference>
<dbReference type="OrthoDB" id="73875at2759"/>
<feature type="chain" id="PRO_5009386105" evidence="2">
    <location>
        <begin position="20"/>
        <end position="478"/>
    </location>
</feature>
<dbReference type="OMA" id="GWHANEG"/>
<dbReference type="EnsemblFungi" id="PTTG_01527-t43_1">
    <property type="protein sequence ID" value="PTTG_01527-t43_1-p1"/>
    <property type="gene ID" value="PTTG_01527"/>
</dbReference>